<evidence type="ECO:0000256" key="1">
    <source>
        <dbReference type="SAM" id="SignalP"/>
    </source>
</evidence>
<keyword evidence="4" id="KW-1185">Reference proteome</keyword>
<dbReference type="GO" id="GO:0042597">
    <property type="term" value="C:periplasmic space"/>
    <property type="evidence" value="ECO:0007669"/>
    <property type="project" value="UniProtKB-ARBA"/>
</dbReference>
<dbReference type="RefSeq" id="WP_121031403.1">
    <property type="nucleotide sequence ID" value="NZ_PNJG02000002.1"/>
</dbReference>
<feature type="chain" id="PRO_5039454496" evidence="1">
    <location>
        <begin position="25"/>
        <end position="548"/>
    </location>
</feature>
<dbReference type="PANTHER" id="PTHR30290">
    <property type="entry name" value="PERIPLASMIC BINDING COMPONENT OF ABC TRANSPORTER"/>
    <property type="match status" value="1"/>
</dbReference>
<dbReference type="Proteomes" id="UP000249516">
    <property type="component" value="Unassembled WGS sequence"/>
</dbReference>
<dbReference type="GO" id="GO:0015833">
    <property type="term" value="P:peptide transport"/>
    <property type="evidence" value="ECO:0007669"/>
    <property type="project" value="TreeGrafter"/>
</dbReference>
<dbReference type="GO" id="GO:1904680">
    <property type="term" value="F:peptide transmembrane transporter activity"/>
    <property type="evidence" value="ECO:0007669"/>
    <property type="project" value="TreeGrafter"/>
</dbReference>
<dbReference type="Pfam" id="PF00496">
    <property type="entry name" value="SBP_bac_5"/>
    <property type="match status" value="1"/>
</dbReference>
<organism evidence="3 4">
    <name type="scientific">Kocuria tytonis</name>
    <dbReference type="NCBI Taxonomy" id="2054280"/>
    <lineage>
        <taxon>Bacteria</taxon>
        <taxon>Bacillati</taxon>
        <taxon>Actinomycetota</taxon>
        <taxon>Actinomycetes</taxon>
        <taxon>Micrococcales</taxon>
        <taxon>Micrococcaceae</taxon>
        <taxon>Kocuria</taxon>
    </lineage>
</organism>
<sequence length="548" mass="59767">MRYNRISKTLGVAALATLSLTACGGGGGGGGSDEAADGSAVITADTVEPQNPLVPTNTNETGGGVVVQQIFNGLVTYDSEGKTQNDLADSIESKDKQTWTIKIKPDMKFTNGEKITAQSFVDSWNYGAAAKNAQGNASFFEPIEGYEKVSAEGSTEDKMSGLKAVDDHTFTVKLVSPQSDFEQRLGYTAFAPMPSSAFKDMKAFGENPVGYGPYKMAKEGAWQHNSAIDLVKNEDYKGPEAAKNGGINFKLYQNPDTAYQDLISNNLDVLQQVPTGALGNYKSDLGDRYSDKPYAGIQTLAVPEYQDNWKGEAGKLRRQALSMAIDRQEITKVIFNETRSPATDFTAPTIEGYEKDLPNSENTKFDKDKAKELWAKAEKIQPYNKSQKLTIAFNADAGGHKKWVDAVANQIKNNLGIEVEGKSYSTFKELRTDAKAGKLTGATRSGWQADYPSMYNFMGPTFTKGASSNDSRYDNPKFEDTLDAGLEAKSTEDGVKKFQEADSMLLEDLPSIPLWYNQANTAWSENVSGVGTGWDGVPEYYKVEKTKS</sequence>
<gene>
    <name evidence="3" type="ORF">C1C97_009245</name>
</gene>
<feature type="domain" description="Solute-binding protein family 5" evidence="2">
    <location>
        <begin position="84"/>
        <end position="468"/>
    </location>
</feature>
<dbReference type="OrthoDB" id="9046151at2"/>
<dbReference type="PANTHER" id="PTHR30290:SF83">
    <property type="entry name" value="ABC TRANSPORTER SUBSTRATE-BINDING PROTEIN"/>
    <property type="match status" value="1"/>
</dbReference>
<dbReference type="Gene3D" id="3.10.105.10">
    <property type="entry name" value="Dipeptide-binding Protein, Domain 3"/>
    <property type="match status" value="1"/>
</dbReference>
<evidence type="ECO:0000313" key="3">
    <source>
        <dbReference type="EMBL" id="RKQ35392.1"/>
    </source>
</evidence>
<dbReference type="EMBL" id="PNJG02000002">
    <property type="protein sequence ID" value="RKQ35392.1"/>
    <property type="molecule type" value="Genomic_DNA"/>
</dbReference>
<dbReference type="InterPro" id="IPR039424">
    <property type="entry name" value="SBP_5"/>
</dbReference>
<protein>
    <submittedName>
        <fullName evidence="3">ABC transporter substrate-binding protein</fullName>
    </submittedName>
</protein>
<evidence type="ECO:0000313" key="4">
    <source>
        <dbReference type="Proteomes" id="UP000249516"/>
    </source>
</evidence>
<dbReference type="InterPro" id="IPR030678">
    <property type="entry name" value="Peptide/Ni-bd"/>
</dbReference>
<dbReference type="GO" id="GO:0043190">
    <property type="term" value="C:ATP-binding cassette (ABC) transporter complex"/>
    <property type="evidence" value="ECO:0007669"/>
    <property type="project" value="InterPro"/>
</dbReference>
<dbReference type="PIRSF" id="PIRSF002741">
    <property type="entry name" value="MppA"/>
    <property type="match status" value="1"/>
</dbReference>
<comment type="caution">
    <text evidence="3">The sequence shown here is derived from an EMBL/GenBank/DDBJ whole genome shotgun (WGS) entry which is preliminary data.</text>
</comment>
<dbReference type="InterPro" id="IPR000914">
    <property type="entry name" value="SBP_5_dom"/>
</dbReference>
<proteinExistence type="predicted"/>
<accession>A0A495A7N8</accession>
<feature type="signal peptide" evidence="1">
    <location>
        <begin position="1"/>
        <end position="24"/>
    </location>
</feature>
<reference evidence="3 4" key="1">
    <citation type="submission" date="2018-10" db="EMBL/GenBank/DDBJ databases">
        <title>Kocuria tytouropygialis sp. nov., isolated from the uropygial gland of an American barn owl (Tyto furcata).</title>
        <authorList>
            <person name="Braun M.S."/>
            <person name="Wang E."/>
            <person name="Zimmermann S."/>
            <person name="Wagner H."/>
            <person name="Wink M."/>
        </authorList>
    </citation>
    <scope>NUCLEOTIDE SEQUENCE [LARGE SCALE GENOMIC DNA]</scope>
    <source>
        <strain evidence="3 4">442</strain>
    </source>
</reference>
<dbReference type="Gene3D" id="3.90.76.10">
    <property type="entry name" value="Dipeptide-binding Protein, Domain 1"/>
    <property type="match status" value="1"/>
</dbReference>
<dbReference type="SUPFAM" id="SSF53850">
    <property type="entry name" value="Periplasmic binding protein-like II"/>
    <property type="match status" value="1"/>
</dbReference>
<dbReference type="AlphaFoldDB" id="A0A495A7N8"/>
<evidence type="ECO:0000259" key="2">
    <source>
        <dbReference type="Pfam" id="PF00496"/>
    </source>
</evidence>
<name>A0A495A7N8_9MICC</name>
<dbReference type="PROSITE" id="PS51257">
    <property type="entry name" value="PROKAR_LIPOPROTEIN"/>
    <property type="match status" value="1"/>
</dbReference>
<dbReference type="CDD" id="cd00995">
    <property type="entry name" value="PBP2_NikA_DppA_OppA_like"/>
    <property type="match status" value="1"/>
</dbReference>
<keyword evidence="1" id="KW-0732">Signal</keyword>
<dbReference type="Gene3D" id="3.40.190.10">
    <property type="entry name" value="Periplasmic binding protein-like II"/>
    <property type="match status" value="1"/>
</dbReference>